<keyword evidence="2" id="KW-1185">Reference proteome</keyword>
<comment type="caution">
    <text evidence="1">The sequence shown here is derived from an EMBL/GenBank/DDBJ whole genome shotgun (WGS) entry which is preliminary data.</text>
</comment>
<evidence type="ECO:0000313" key="1">
    <source>
        <dbReference type="EMBL" id="MFC4212921.1"/>
    </source>
</evidence>
<name>A0ABV8PFD6_9SPHI</name>
<reference evidence="2" key="1">
    <citation type="journal article" date="2019" name="Int. J. Syst. Evol. Microbiol.">
        <title>The Global Catalogue of Microorganisms (GCM) 10K type strain sequencing project: providing services to taxonomists for standard genome sequencing and annotation.</title>
        <authorList>
            <consortium name="The Broad Institute Genomics Platform"/>
            <consortium name="The Broad Institute Genome Sequencing Center for Infectious Disease"/>
            <person name="Wu L."/>
            <person name="Ma J."/>
        </authorList>
    </citation>
    <scope>NUCLEOTIDE SEQUENCE [LARGE SCALE GENOMIC DNA]</scope>
    <source>
        <strain evidence="2">CCM 8691</strain>
    </source>
</reference>
<dbReference type="EMBL" id="JBHSBW010000013">
    <property type="protein sequence ID" value="MFC4212921.1"/>
    <property type="molecule type" value="Genomic_DNA"/>
</dbReference>
<dbReference type="Proteomes" id="UP001595789">
    <property type="component" value="Unassembled WGS sequence"/>
</dbReference>
<accession>A0ABV8PFD6</accession>
<sequence>MYRYLTIIKIIVMEMNSNQQQNLDSDNHIEWDNDTYGHLNPELLKKKNEPEEAHLEFIENDEASADLETSKKLKNINLASNDIASRNDDQEKGVGGKPL</sequence>
<proteinExistence type="predicted"/>
<protein>
    <submittedName>
        <fullName evidence="1">Uncharacterized protein</fullName>
    </submittedName>
</protein>
<evidence type="ECO:0000313" key="2">
    <source>
        <dbReference type="Proteomes" id="UP001595789"/>
    </source>
</evidence>
<dbReference type="RefSeq" id="WP_378987381.1">
    <property type="nucleotide sequence ID" value="NZ_JBHSBW010000013.1"/>
</dbReference>
<gene>
    <name evidence="1" type="ORF">ACFOWA_17120</name>
</gene>
<organism evidence="1 2">
    <name type="scientific">Pedobacter lithocola</name>
    <dbReference type="NCBI Taxonomy" id="1908239"/>
    <lineage>
        <taxon>Bacteria</taxon>
        <taxon>Pseudomonadati</taxon>
        <taxon>Bacteroidota</taxon>
        <taxon>Sphingobacteriia</taxon>
        <taxon>Sphingobacteriales</taxon>
        <taxon>Sphingobacteriaceae</taxon>
        <taxon>Pedobacter</taxon>
    </lineage>
</organism>